<dbReference type="EMBL" id="GL945545">
    <property type="protein sequence ID" value="EGN91689.1"/>
    <property type="molecule type" value="Genomic_DNA"/>
</dbReference>
<sequence length="153" mass="17291">MCEYKSRVEMFRERLEARFGAGNIGRGAGGRPKRLRYQQEVMYEEEANREEVEEVGSARSGDDVAGIEGVEGEDGDEEVNGDDEEEVNGDVKVDNIVLGKREREVIDVDEVMEEEPRETKKTRREGPGEWAGVIQRLVKGKTRIDEEVSGESR</sequence>
<reference evidence="3" key="1">
    <citation type="journal article" date="2011" name="Science">
        <title>The plant cell wall-decomposing machinery underlies the functional diversity of forest fungi.</title>
        <authorList>
            <person name="Eastwood D.C."/>
            <person name="Floudas D."/>
            <person name="Binder M."/>
            <person name="Majcherczyk A."/>
            <person name="Schneider P."/>
            <person name="Aerts A."/>
            <person name="Asiegbu F.O."/>
            <person name="Baker S.E."/>
            <person name="Barry K."/>
            <person name="Bendiksby M."/>
            <person name="Blumentritt M."/>
            <person name="Coutinho P.M."/>
            <person name="Cullen D."/>
            <person name="de Vries R.P."/>
            <person name="Gathman A."/>
            <person name="Goodell B."/>
            <person name="Henrissat B."/>
            <person name="Ihrmark K."/>
            <person name="Kauserud H."/>
            <person name="Kohler A."/>
            <person name="LaButti K."/>
            <person name="Lapidus A."/>
            <person name="Lavin J.L."/>
            <person name="Lee Y.-H."/>
            <person name="Lindquist E."/>
            <person name="Lilly W."/>
            <person name="Lucas S."/>
            <person name="Morin E."/>
            <person name="Murat C."/>
            <person name="Oguiza J.A."/>
            <person name="Park J."/>
            <person name="Pisabarro A.G."/>
            <person name="Riley R."/>
            <person name="Rosling A."/>
            <person name="Salamov A."/>
            <person name="Schmidt O."/>
            <person name="Schmutz J."/>
            <person name="Skrede I."/>
            <person name="Stenlid J."/>
            <person name="Wiebenga A."/>
            <person name="Xie X."/>
            <person name="Kuees U."/>
            <person name="Hibbett D.S."/>
            <person name="Hoffmeister D."/>
            <person name="Hoegberg N."/>
            <person name="Martin F."/>
            <person name="Grigoriev I.V."/>
            <person name="Watkinson S.C."/>
        </authorList>
    </citation>
    <scope>NUCLEOTIDE SEQUENCE [LARGE SCALE GENOMIC DNA]</scope>
    <source>
        <strain evidence="3">strain S7.3</strain>
    </source>
</reference>
<accession>F8QJ32</accession>
<feature type="region of interest" description="Disordered" evidence="1">
    <location>
        <begin position="45"/>
        <end position="88"/>
    </location>
</feature>
<dbReference type="AlphaFoldDB" id="F8QJ32"/>
<evidence type="ECO:0000313" key="3">
    <source>
        <dbReference type="Proteomes" id="UP000008063"/>
    </source>
</evidence>
<dbReference type="Proteomes" id="UP000008063">
    <property type="component" value="Unassembled WGS sequence"/>
</dbReference>
<organism evidence="3">
    <name type="scientific">Serpula lacrymans var. lacrymans (strain S7.3)</name>
    <name type="common">Dry rot fungus</name>
    <dbReference type="NCBI Taxonomy" id="936435"/>
    <lineage>
        <taxon>Eukaryota</taxon>
        <taxon>Fungi</taxon>
        <taxon>Dikarya</taxon>
        <taxon>Basidiomycota</taxon>
        <taxon>Agaricomycotina</taxon>
        <taxon>Agaricomycetes</taxon>
        <taxon>Agaricomycetidae</taxon>
        <taxon>Boletales</taxon>
        <taxon>Coniophorineae</taxon>
        <taxon>Serpulaceae</taxon>
        <taxon>Serpula</taxon>
    </lineage>
</organism>
<dbReference type="HOGENOM" id="CLU_1714402_0_0_1"/>
<evidence type="ECO:0000256" key="1">
    <source>
        <dbReference type="SAM" id="MobiDB-lite"/>
    </source>
</evidence>
<name>F8QJ32_SERL3</name>
<proteinExistence type="predicted"/>
<dbReference type="InParanoid" id="F8QJ32"/>
<feature type="compositionally biased region" description="Acidic residues" evidence="1">
    <location>
        <begin position="70"/>
        <end position="88"/>
    </location>
</feature>
<feature type="region of interest" description="Disordered" evidence="1">
    <location>
        <begin position="113"/>
        <end position="132"/>
    </location>
</feature>
<feature type="compositionally biased region" description="Acidic residues" evidence="1">
    <location>
        <begin position="45"/>
        <end position="54"/>
    </location>
</feature>
<protein>
    <submittedName>
        <fullName evidence="2">Uncharacterized protein</fullName>
    </submittedName>
</protein>
<gene>
    <name evidence="2" type="ORF">SERLA73DRAFT_192146</name>
</gene>
<keyword evidence="3" id="KW-1185">Reference proteome</keyword>
<evidence type="ECO:0000313" key="2">
    <source>
        <dbReference type="EMBL" id="EGN91689.1"/>
    </source>
</evidence>